<feature type="compositionally biased region" description="Low complexity" evidence="1">
    <location>
        <begin position="89"/>
        <end position="102"/>
    </location>
</feature>
<dbReference type="Proteomes" id="UP000041254">
    <property type="component" value="Unassembled WGS sequence"/>
</dbReference>
<dbReference type="VEuPathDB" id="CryptoDB:Vbra_21434"/>
<gene>
    <name evidence="2" type="ORF">Vbra_21434</name>
</gene>
<dbReference type="AlphaFoldDB" id="A0A0G4FKZ1"/>
<evidence type="ECO:0000256" key="1">
    <source>
        <dbReference type="SAM" id="MobiDB-lite"/>
    </source>
</evidence>
<dbReference type="InParanoid" id="A0A0G4FKZ1"/>
<name>A0A0G4FKZ1_VITBC</name>
<feature type="region of interest" description="Disordered" evidence="1">
    <location>
        <begin position="84"/>
        <end position="109"/>
    </location>
</feature>
<evidence type="ECO:0000313" key="2">
    <source>
        <dbReference type="EMBL" id="CEM14642.1"/>
    </source>
</evidence>
<keyword evidence="3" id="KW-1185">Reference proteome</keyword>
<evidence type="ECO:0000313" key="3">
    <source>
        <dbReference type="Proteomes" id="UP000041254"/>
    </source>
</evidence>
<reference evidence="2 3" key="1">
    <citation type="submission" date="2014-11" db="EMBL/GenBank/DDBJ databases">
        <authorList>
            <person name="Zhu J."/>
            <person name="Qi W."/>
            <person name="Song R."/>
        </authorList>
    </citation>
    <scope>NUCLEOTIDE SEQUENCE [LARGE SCALE GENOMIC DNA]</scope>
</reference>
<organism evidence="2 3">
    <name type="scientific">Vitrella brassicaformis (strain CCMP3155)</name>
    <dbReference type="NCBI Taxonomy" id="1169540"/>
    <lineage>
        <taxon>Eukaryota</taxon>
        <taxon>Sar</taxon>
        <taxon>Alveolata</taxon>
        <taxon>Colpodellida</taxon>
        <taxon>Vitrellaceae</taxon>
        <taxon>Vitrella</taxon>
    </lineage>
</organism>
<proteinExistence type="predicted"/>
<protein>
    <submittedName>
        <fullName evidence="2">Uncharacterized protein</fullName>
    </submittedName>
</protein>
<accession>A0A0G4FKZ1</accession>
<sequence length="109" mass="11585">MSANLILLLIPWKIPALIATATSLFALITQHQITSVSQGTWTTLRAMLVRYGAMQPDGDKEINAYVVMAVDWIISLLDVPTAAKKDDTATGTPTSASSSNGTKSPLSLP</sequence>
<dbReference type="EMBL" id="CDMY01000456">
    <property type="protein sequence ID" value="CEM14642.1"/>
    <property type="molecule type" value="Genomic_DNA"/>
</dbReference>